<dbReference type="Gene3D" id="2.20.25.240">
    <property type="match status" value="1"/>
</dbReference>
<comment type="caution">
    <text evidence="5">The sequence shown here is derived from an EMBL/GenBank/DDBJ whole genome shotgun (WGS) entry which is preliminary data.</text>
</comment>
<keyword evidence="1" id="KW-0479">Metal-binding</keyword>
<dbReference type="AlphaFoldDB" id="A0AAN8JGQ6"/>
<dbReference type="GO" id="GO:0043565">
    <property type="term" value="F:sequence-specific DNA binding"/>
    <property type="evidence" value="ECO:0007669"/>
    <property type="project" value="InterPro"/>
</dbReference>
<gene>
    <name evidence="5" type="ORF">SNE40_014317</name>
</gene>
<evidence type="ECO:0000313" key="5">
    <source>
        <dbReference type="EMBL" id="KAK6175944.1"/>
    </source>
</evidence>
<dbReference type="InterPro" id="IPR036576">
    <property type="entry name" value="WRKY_dom_sf"/>
</dbReference>
<reference evidence="5 6" key="1">
    <citation type="submission" date="2024-01" db="EMBL/GenBank/DDBJ databases">
        <title>The genome of the rayed Mediterranean limpet Patella caerulea (Linnaeus, 1758).</title>
        <authorList>
            <person name="Anh-Thu Weber A."/>
            <person name="Halstead-Nussloch G."/>
        </authorList>
    </citation>
    <scope>NUCLEOTIDE SEQUENCE [LARGE SCALE GENOMIC DNA]</scope>
    <source>
        <strain evidence="5">AATW-2023a</strain>
        <tissue evidence="5">Whole specimen</tissue>
    </source>
</reference>
<evidence type="ECO:0000256" key="3">
    <source>
        <dbReference type="ARBA" id="ARBA00022833"/>
    </source>
</evidence>
<proteinExistence type="predicted"/>
<keyword evidence="3" id="KW-0862">Zinc</keyword>
<keyword evidence="2" id="KW-0863">Zinc-finger</keyword>
<name>A0AAN8JGQ6_PATCE</name>
<evidence type="ECO:0000256" key="1">
    <source>
        <dbReference type="ARBA" id="ARBA00022723"/>
    </source>
</evidence>
<protein>
    <recommendedName>
        <fullName evidence="4">FLYWCH-type domain-containing protein</fullName>
    </recommendedName>
</protein>
<dbReference type="InterPro" id="IPR007588">
    <property type="entry name" value="Znf_FLYWCH"/>
</dbReference>
<organism evidence="5 6">
    <name type="scientific">Patella caerulea</name>
    <name type="common">Rayed Mediterranean limpet</name>
    <dbReference type="NCBI Taxonomy" id="87958"/>
    <lineage>
        <taxon>Eukaryota</taxon>
        <taxon>Metazoa</taxon>
        <taxon>Spiralia</taxon>
        <taxon>Lophotrochozoa</taxon>
        <taxon>Mollusca</taxon>
        <taxon>Gastropoda</taxon>
        <taxon>Patellogastropoda</taxon>
        <taxon>Patelloidea</taxon>
        <taxon>Patellidae</taxon>
        <taxon>Patella</taxon>
    </lineage>
</organism>
<dbReference type="SUPFAM" id="SSF118290">
    <property type="entry name" value="WRKY DNA-binding domain"/>
    <property type="match status" value="1"/>
</dbReference>
<evidence type="ECO:0000313" key="6">
    <source>
        <dbReference type="Proteomes" id="UP001347796"/>
    </source>
</evidence>
<evidence type="ECO:0000256" key="2">
    <source>
        <dbReference type="ARBA" id="ARBA00022771"/>
    </source>
</evidence>
<dbReference type="EMBL" id="JAZGQO010000010">
    <property type="protein sequence ID" value="KAK6175944.1"/>
    <property type="molecule type" value="Genomic_DNA"/>
</dbReference>
<dbReference type="GO" id="GO:0008270">
    <property type="term" value="F:zinc ion binding"/>
    <property type="evidence" value="ECO:0007669"/>
    <property type="project" value="UniProtKB-KW"/>
</dbReference>
<feature type="domain" description="FLYWCH-type" evidence="4">
    <location>
        <begin position="10"/>
        <end position="66"/>
    </location>
</feature>
<dbReference type="GO" id="GO:0003700">
    <property type="term" value="F:DNA-binding transcription factor activity"/>
    <property type="evidence" value="ECO:0007669"/>
    <property type="project" value="InterPro"/>
</dbReference>
<sequence length="107" mass="12151">MANVQVNILYIPNAQGGENLVHEEYKFRVKNRKAERVYWRCCIKGCPATLNTHQGFITKYSRNHNHVANQQGGSRQISCCHENQGARGSQTSLCHLSRRSISPSIRP</sequence>
<dbReference type="Pfam" id="PF04500">
    <property type="entry name" value="FLYWCH"/>
    <property type="match status" value="1"/>
</dbReference>
<accession>A0AAN8JGQ6</accession>
<evidence type="ECO:0000259" key="4">
    <source>
        <dbReference type="Pfam" id="PF04500"/>
    </source>
</evidence>
<dbReference type="Proteomes" id="UP001347796">
    <property type="component" value="Unassembled WGS sequence"/>
</dbReference>
<keyword evidence="6" id="KW-1185">Reference proteome</keyword>